<reference evidence="2 3" key="1">
    <citation type="submission" date="2016-09" db="EMBL/GenBank/DDBJ databases">
        <title>Rhizobium sp. nov., a novel species isolated from the rice rhizosphere.</title>
        <authorList>
            <person name="Zhao J."/>
            <person name="Zhang X."/>
        </authorList>
    </citation>
    <scope>NUCLEOTIDE SEQUENCE [LARGE SCALE GENOMIC DNA]</scope>
    <source>
        <strain evidence="2 3">1.7048</strain>
    </source>
</reference>
<comment type="caution">
    <text evidence="2">The sequence shown here is derived from an EMBL/GenBank/DDBJ whole genome shotgun (WGS) entry which is preliminary data.</text>
</comment>
<dbReference type="PANTHER" id="PTHR43792:SF1">
    <property type="entry name" value="N-ACETYLTRANSFERASE DOMAIN-CONTAINING PROTEIN"/>
    <property type="match status" value="1"/>
</dbReference>
<dbReference type="GO" id="GO:0016747">
    <property type="term" value="F:acyltransferase activity, transferring groups other than amino-acyl groups"/>
    <property type="evidence" value="ECO:0007669"/>
    <property type="project" value="InterPro"/>
</dbReference>
<dbReference type="Pfam" id="PF13302">
    <property type="entry name" value="Acetyltransf_3"/>
    <property type="match status" value="1"/>
</dbReference>
<keyword evidence="3" id="KW-1185">Reference proteome</keyword>
<protein>
    <submittedName>
        <fullName evidence="2">GNAT family N-acetyltransferase</fullName>
    </submittedName>
</protein>
<dbReference type="InterPro" id="IPR051531">
    <property type="entry name" value="N-acetyltransferase"/>
</dbReference>
<dbReference type="InterPro" id="IPR016181">
    <property type="entry name" value="Acyl_CoA_acyltransferase"/>
</dbReference>
<evidence type="ECO:0000313" key="3">
    <source>
        <dbReference type="Proteomes" id="UP000186364"/>
    </source>
</evidence>
<name>A0A1Q9AWJ9_9HYPH</name>
<dbReference type="InterPro" id="IPR000182">
    <property type="entry name" value="GNAT_dom"/>
</dbReference>
<keyword evidence="2" id="KW-0808">Transferase</keyword>
<proteinExistence type="predicted"/>
<dbReference type="EMBL" id="MKIP01000043">
    <property type="protein sequence ID" value="OLP59821.1"/>
    <property type="molecule type" value="Genomic_DNA"/>
</dbReference>
<dbReference type="SUPFAM" id="SSF55729">
    <property type="entry name" value="Acyl-CoA N-acyltransferases (Nat)"/>
    <property type="match status" value="1"/>
</dbReference>
<evidence type="ECO:0000259" key="1">
    <source>
        <dbReference type="PROSITE" id="PS51186"/>
    </source>
</evidence>
<dbReference type="OrthoDB" id="6293260at2"/>
<organism evidence="2 3">
    <name type="scientific">Xaviernesmea oryzae</name>
    <dbReference type="NCBI Taxonomy" id="464029"/>
    <lineage>
        <taxon>Bacteria</taxon>
        <taxon>Pseudomonadati</taxon>
        <taxon>Pseudomonadota</taxon>
        <taxon>Alphaproteobacteria</taxon>
        <taxon>Hyphomicrobiales</taxon>
        <taxon>Rhizobiaceae</taxon>
        <taxon>Rhizobium/Agrobacterium group</taxon>
        <taxon>Xaviernesmea</taxon>
    </lineage>
</organism>
<dbReference type="Proteomes" id="UP000186364">
    <property type="component" value="Unassembled WGS sequence"/>
</dbReference>
<dbReference type="AlphaFoldDB" id="A0A1Q9AWJ9"/>
<dbReference type="Gene3D" id="3.40.630.30">
    <property type="match status" value="1"/>
</dbReference>
<dbReference type="PANTHER" id="PTHR43792">
    <property type="entry name" value="GNAT FAMILY, PUTATIVE (AFU_ORTHOLOGUE AFUA_3G00765)-RELATED-RELATED"/>
    <property type="match status" value="1"/>
</dbReference>
<sequence>MFDHPVLTTTRLTLRVPDIGDFPRMARFLASPRAAGVGGPYDEPGAWHMFCHGVACWTLFGYGALTIVHTETGDVLGQIFLNNGPLFAETEMGWMLYDGHQGQGYATEAAFAVRRWAFDQLNLQTLVSYVSAENAASAAVARRLGAVLDPKAARDKPSDLVFRHPRGR</sequence>
<dbReference type="PROSITE" id="PS51186">
    <property type="entry name" value="GNAT"/>
    <property type="match status" value="1"/>
</dbReference>
<accession>A0A1Q9AWJ9</accession>
<gene>
    <name evidence="2" type="ORF">BJF93_09395</name>
</gene>
<feature type="domain" description="N-acetyltransferase" evidence="1">
    <location>
        <begin position="12"/>
        <end position="167"/>
    </location>
</feature>
<evidence type="ECO:0000313" key="2">
    <source>
        <dbReference type="EMBL" id="OLP59821.1"/>
    </source>
</evidence>